<accession>W7DY92</accession>
<dbReference type="GeneID" id="26250661"/>
<evidence type="ECO:0000256" key="1">
    <source>
        <dbReference type="SAM" id="MobiDB-lite"/>
    </source>
</evidence>
<dbReference type="AlphaFoldDB" id="W7DY92"/>
<dbReference type="HOGENOM" id="CLU_172006_0_0_1"/>
<evidence type="ECO:0000313" key="3">
    <source>
        <dbReference type="Proteomes" id="UP000054337"/>
    </source>
</evidence>
<evidence type="ECO:0000313" key="2">
    <source>
        <dbReference type="EMBL" id="EUN21036.1"/>
    </source>
</evidence>
<dbReference type="EMBL" id="KI968868">
    <property type="protein sequence ID" value="EUN21036.1"/>
    <property type="molecule type" value="Genomic_DNA"/>
</dbReference>
<name>W7DY92_BIPV3</name>
<dbReference type="Proteomes" id="UP000054337">
    <property type="component" value="Unassembled WGS sequence"/>
</dbReference>
<dbReference type="OrthoDB" id="3688062at2759"/>
<reference evidence="2 3" key="1">
    <citation type="journal article" date="2013" name="PLoS Genet.">
        <title>Comparative genome structure, secondary metabolite, and effector coding capacity across Cochliobolus pathogens.</title>
        <authorList>
            <person name="Condon B.J."/>
            <person name="Leng Y."/>
            <person name="Wu D."/>
            <person name="Bushley K.E."/>
            <person name="Ohm R.A."/>
            <person name="Otillar R."/>
            <person name="Martin J."/>
            <person name="Schackwitz W."/>
            <person name="Grimwood J."/>
            <person name="MohdZainudin N."/>
            <person name="Xue C."/>
            <person name="Wang R."/>
            <person name="Manning V.A."/>
            <person name="Dhillon B."/>
            <person name="Tu Z.J."/>
            <person name="Steffenson B.J."/>
            <person name="Salamov A."/>
            <person name="Sun H."/>
            <person name="Lowry S."/>
            <person name="LaButti K."/>
            <person name="Han J."/>
            <person name="Copeland A."/>
            <person name="Lindquist E."/>
            <person name="Barry K."/>
            <person name="Schmutz J."/>
            <person name="Baker S.E."/>
            <person name="Ciuffetti L.M."/>
            <person name="Grigoriev I.V."/>
            <person name="Zhong S."/>
            <person name="Turgeon B.G."/>
        </authorList>
    </citation>
    <scope>NUCLEOTIDE SEQUENCE [LARGE SCALE GENOMIC DNA]</scope>
    <source>
        <strain evidence="2 3">FI3</strain>
    </source>
</reference>
<dbReference type="RefSeq" id="XP_014550610.1">
    <property type="nucleotide sequence ID" value="XM_014695124.1"/>
</dbReference>
<feature type="region of interest" description="Disordered" evidence="1">
    <location>
        <begin position="1"/>
        <end position="46"/>
    </location>
</feature>
<protein>
    <submittedName>
        <fullName evidence="2">Uncharacterized protein</fullName>
    </submittedName>
</protein>
<gene>
    <name evidence="2" type="ORF">COCVIDRAFT_115026</name>
</gene>
<feature type="compositionally biased region" description="Low complexity" evidence="1">
    <location>
        <begin position="27"/>
        <end position="40"/>
    </location>
</feature>
<organism evidence="2 3">
    <name type="scientific">Bipolaris victoriae (strain FI3)</name>
    <name type="common">Victoria blight of oats agent</name>
    <name type="synonym">Cochliobolus victoriae</name>
    <dbReference type="NCBI Taxonomy" id="930091"/>
    <lineage>
        <taxon>Eukaryota</taxon>
        <taxon>Fungi</taxon>
        <taxon>Dikarya</taxon>
        <taxon>Ascomycota</taxon>
        <taxon>Pezizomycotina</taxon>
        <taxon>Dothideomycetes</taxon>
        <taxon>Pleosporomycetidae</taxon>
        <taxon>Pleosporales</taxon>
        <taxon>Pleosporineae</taxon>
        <taxon>Pleosporaceae</taxon>
        <taxon>Bipolaris</taxon>
    </lineage>
</organism>
<sequence length="105" mass="11712">MKTSKAVHRNSNGDEERSSPDGNVLNASSRSASYTATTCSRDPRQDMLQRGRISSLIHAMAALHLDNGRTEEIVKREYEVLNPIRTAQVPRHAVGLDSEYVFVDK</sequence>
<keyword evidence="3" id="KW-1185">Reference proteome</keyword>
<proteinExistence type="predicted"/>